<dbReference type="CDD" id="cd14792">
    <property type="entry name" value="GH27"/>
    <property type="match status" value="1"/>
</dbReference>
<dbReference type="InterPro" id="IPR006215">
    <property type="entry name" value="Glyco_hydro_melibiase"/>
</dbReference>
<evidence type="ECO:0000313" key="16">
    <source>
        <dbReference type="EMBL" id="CUW00887.1"/>
    </source>
</evidence>
<dbReference type="AlphaFoldDB" id="A0A160VJ63"/>
<comment type="subunit">
    <text evidence="4">Homotetramer.</text>
</comment>
<dbReference type="PANTHER" id="PTHR11452:SF75">
    <property type="entry name" value="ALPHA-GALACTOSIDASE MEL1"/>
    <property type="match status" value="1"/>
</dbReference>
<dbReference type="InterPro" id="IPR013780">
    <property type="entry name" value="Glyco_hydro_b"/>
</dbReference>
<evidence type="ECO:0000256" key="1">
    <source>
        <dbReference type="ARBA" id="ARBA00001255"/>
    </source>
</evidence>
<reference evidence="16" key="2">
    <citation type="submission" date="2016-05" db="EMBL/GenBank/DDBJ databases">
        <title>Truncation of Gal4p explains the inactivation of the GAL/MEL regulon in both Saccharomyces bayanus and some S. cerevisiae wine strains.</title>
        <authorList>
            <person name="Remi Dulermo R.D."/>
            <person name="Jean Luc Legras J.L.L."/>
            <person name="Francois Brunel F.B."/>
            <person name="Hugo Devillers H.D."/>
            <person name="Veronique Sarilar V.R."/>
            <person name="Cecile Neuveglise C.N."/>
            <person name="Huu Vang Nguyen H.V.N."/>
        </authorList>
    </citation>
    <scope>NUCLEOTIDE SEQUENCE</scope>
    <source>
        <strain evidence="15">AS 2.3318</strain>
        <strain evidence="16">AS 2.3319</strain>
    </source>
</reference>
<evidence type="ECO:0000256" key="13">
    <source>
        <dbReference type="SAM" id="SignalP"/>
    </source>
</evidence>
<protein>
    <recommendedName>
        <fullName evidence="5 12">Alpha-galactosidase</fullName>
        <ecNumber evidence="5 12">3.2.1.22</ecNumber>
    </recommendedName>
    <alternativeName>
        <fullName evidence="12">Melibiase</fullName>
    </alternativeName>
</protein>
<dbReference type="Gene3D" id="3.20.20.70">
    <property type="entry name" value="Aldolase class I"/>
    <property type="match status" value="1"/>
</dbReference>
<evidence type="ECO:0000256" key="10">
    <source>
        <dbReference type="ARBA" id="ARBA00023180"/>
    </source>
</evidence>
<evidence type="ECO:0000256" key="12">
    <source>
        <dbReference type="RuleBase" id="RU361168"/>
    </source>
</evidence>
<dbReference type="InterPro" id="IPR002241">
    <property type="entry name" value="Glyco_hydro_27"/>
</dbReference>
<organism evidence="16">
    <name type="scientific">Saccharomyces arboricola</name>
    <dbReference type="NCBI Taxonomy" id="706196"/>
    <lineage>
        <taxon>Eukaryota</taxon>
        <taxon>Fungi</taxon>
        <taxon>Dikarya</taxon>
        <taxon>Ascomycota</taxon>
        <taxon>Saccharomycotina</taxon>
        <taxon>Saccharomycetes</taxon>
        <taxon>Saccharomycetales</taxon>
        <taxon>Saccharomycetaceae</taxon>
        <taxon>Saccharomyces</taxon>
    </lineage>
</organism>
<feature type="chain" id="PRO_5014248991" description="Alpha-galactosidase" evidence="13">
    <location>
        <begin position="19"/>
        <end position="473"/>
    </location>
</feature>
<dbReference type="GO" id="GO:0004557">
    <property type="term" value="F:alpha-galactosidase activity"/>
    <property type="evidence" value="ECO:0007669"/>
    <property type="project" value="UniProtKB-EC"/>
</dbReference>
<dbReference type="PRINTS" id="PR00740">
    <property type="entry name" value="GLHYDRLASE27"/>
</dbReference>
<evidence type="ECO:0000259" key="14">
    <source>
        <dbReference type="Pfam" id="PF17801"/>
    </source>
</evidence>
<dbReference type="FunFam" id="3.20.20.70:FF:000202">
    <property type="entry name" value="Alpha-galactosidase"/>
    <property type="match status" value="1"/>
</dbReference>
<evidence type="ECO:0000256" key="3">
    <source>
        <dbReference type="ARBA" id="ARBA00009743"/>
    </source>
</evidence>
<evidence type="ECO:0000256" key="11">
    <source>
        <dbReference type="ARBA" id="ARBA00023295"/>
    </source>
</evidence>
<dbReference type="InterPro" id="IPR013785">
    <property type="entry name" value="Aldolase_TIM"/>
</dbReference>
<dbReference type="Pfam" id="PF17801">
    <property type="entry name" value="Melibiase_C"/>
    <property type="match status" value="1"/>
</dbReference>
<evidence type="ECO:0000313" key="15">
    <source>
        <dbReference type="EMBL" id="CUW00885.1"/>
    </source>
</evidence>
<dbReference type="InterPro" id="IPR041233">
    <property type="entry name" value="Melibiase_C"/>
</dbReference>
<comment type="subcellular location">
    <subcellularLocation>
        <location evidence="2">Secreted</location>
    </subcellularLocation>
</comment>
<keyword evidence="9 12" id="KW-1015">Disulfide bond</keyword>
<dbReference type="SUPFAM" id="SSF51445">
    <property type="entry name" value="(Trans)glycosidases"/>
    <property type="match status" value="1"/>
</dbReference>
<evidence type="ECO:0000256" key="7">
    <source>
        <dbReference type="ARBA" id="ARBA00022729"/>
    </source>
</evidence>
<comment type="similarity">
    <text evidence="3 12">Belongs to the glycosyl hydrolase 27 family.</text>
</comment>
<feature type="domain" description="Alpha galactosidase C-terminal" evidence="14">
    <location>
        <begin position="340"/>
        <end position="403"/>
    </location>
</feature>
<dbReference type="EC" id="3.2.1.22" evidence="5 12"/>
<dbReference type="EMBL" id="LN997397">
    <property type="protein sequence ID" value="CUW00887.1"/>
    <property type="molecule type" value="Genomic_DNA"/>
</dbReference>
<feature type="signal peptide" evidence="13">
    <location>
        <begin position="1"/>
        <end position="18"/>
    </location>
</feature>
<dbReference type="Gene3D" id="2.60.40.1180">
    <property type="entry name" value="Golgi alpha-mannosidase II"/>
    <property type="match status" value="1"/>
</dbReference>
<dbReference type="GO" id="GO:0005995">
    <property type="term" value="P:melibiose catabolic process"/>
    <property type="evidence" value="ECO:0007669"/>
    <property type="project" value="UniProtKB-ARBA"/>
</dbReference>
<dbReference type="EMBL" id="LN997395">
    <property type="protein sequence ID" value="CUW00885.1"/>
    <property type="molecule type" value="Genomic_DNA"/>
</dbReference>
<dbReference type="InterPro" id="IPR017853">
    <property type="entry name" value="GH"/>
</dbReference>
<evidence type="ECO:0000256" key="8">
    <source>
        <dbReference type="ARBA" id="ARBA00022801"/>
    </source>
</evidence>
<keyword evidence="8 12" id="KW-0378">Hydrolase</keyword>
<accession>A0A160VJ63</accession>
<evidence type="ECO:0000256" key="4">
    <source>
        <dbReference type="ARBA" id="ARBA00011881"/>
    </source>
</evidence>
<evidence type="ECO:0000256" key="5">
    <source>
        <dbReference type="ARBA" id="ARBA00012755"/>
    </source>
</evidence>
<comment type="catalytic activity">
    <reaction evidence="1 12">
        <text>Hydrolysis of terminal, non-reducing alpha-D-galactose residues in alpha-D-galactosides, including galactose oligosaccharides, galactomannans and galactolipids.</text>
        <dbReference type="EC" id="3.2.1.22"/>
    </reaction>
</comment>
<dbReference type="Pfam" id="PF16499">
    <property type="entry name" value="Melibiase_2"/>
    <property type="match status" value="1"/>
</dbReference>
<reference evidence="16" key="1">
    <citation type="submission" date="2015-12" db="EMBL/GenBank/DDBJ databases">
        <authorList>
            <person name="Shamseldin A."/>
            <person name="Moawad H."/>
            <person name="Abd El-Rahim W.M."/>
            <person name="Sadowsky M.J."/>
        </authorList>
    </citation>
    <scope>NUCLEOTIDE SEQUENCE</scope>
    <source>
        <strain evidence="15">AS 2.3318</strain>
        <strain evidence="16">AS 2.3319</strain>
    </source>
</reference>
<keyword evidence="6" id="KW-0964">Secreted</keyword>
<dbReference type="GO" id="GO:0005576">
    <property type="term" value="C:extracellular region"/>
    <property type="evidence" value="ECO:0007669"/>
    <property type="project" value="UniProtKB-SubCell"/>
</dbReference>
<name>A0A160VJ63_9SACH</name>
<dbReference type="PRINTS" id="PR00748">
    <property type="entry name" value="MELIBIASE"/>
</dbReference>
<dbReference type="SUPFAM" id="SSF51011">
    <property type="entry name" value="Glycosyl hydrolase domain"/>
    <property type="match status" value="1"/>
</dbReference>
<evidence type="ECO:0000256" key="2">
    <source>
        <dbReference type="ARBA" id="ARBA00004613"/>
    </source>
</evidence>
<evidence type="ECO:0000256" key="6">
    <source>
        <dbReference type="ARBA" id="ARBA00022525"/>
    </source>
</evidence>
<keyword evidence="10" id="KW-0325">Glycoprotein</keyword>
<keyword evidence="11 12" id="KW-0326">Glycosidase</keyword>
<proteinExistence type="inferred from homology"/>
<sequence length="473" mass="52157">MSLLHLFISLTAVNSVLASSPSYNGLGLTPQMGWDNWNTFACDVSEDLLLGTANRISDIGLKDLGYKYVILDDCWSSGRTSNGTLVADENKFPNGMGHVAENLHNNNFLFGMYSSAGEYTCAGYPGSLGHEEEDAEFFANNDVDYLKYDNCYNKGQFGAPETSYQRYKAMSDALNKTGRPIFYSLCNWGQDLTFYWGSGIANSWRISGDIYAQFSRPDSRCPCDGDQYDCPYAGFHCSIMNILNKAAPMGQNAGIGGWNDLDNLEVGVGNLTDDEEKAHFSMWAMVKSPLIIGADVNQLKASSFSIYSQASIIAINQDPKGTPATRVWRYYVPQTDKYGQGEIQLWSGPLDNGDQVIALLNGGNKARPMNASLEQVFFDSYSGSEELSSKWDIYDLWANRVNNATSYKILQDGRVTNSSALYNATELSYKDGLSKNDTRLFGTKIGTISPGGLINTTVPAHGIAFYRLRRSSK</sequence>
<evidence type="ECO:0000256" key="9">
    <source>
        <dbReference type="ARBA" id="ARBA00023157"/>
    </source>
</evidence>
<gene>
    <name evidence="16" type="primary">mel1</name>
</gene>
<keyword evidence="7 13" id="KW-0732">Signal</keyword>
<dbReference type="PANTHER" id="PTHR11452">
    <property type="entry name" value="ALPHA-GALACTOSIDASE/ALPHA-N-ACETYLGALACTOSAMINIDASE"/>
    <property type="match status" value="1"/>
</dbReference>